<name>A0A3N1LHR1_9PROT</name>
<gene>
    <name evidence="3" type="ORF">EDC65_2927</name>
</gene>
<organism evidence="3 4">
    <name type="scientific">Stella humosa</name>
    <dbReference type="NCBI Taxonomy" id="94"/>
    <lineage>
        <taxon>Bacteria</taxon>
        <taxon>Pseudomonadati</taxon>
        <taxon>Pseudomonadota</taxon>
        <taxon>Alphaproteobacteria</taxon>
        <taxon>Rhodospirillales</taxon>
        <taxon>Stellaceae</taxon>
        <taxon>Stella</taxon>
    </lineage>
</organism>
<dbReference type="PANTHER" id="PTHR48081:SF9">
    <property type="entry name" value="CARBOXYLESTERASE"/>
    <property type="match status" value="1"/>
</dbReference>
<dbReference type="Proteomes" id="UP000278222">
    <property type="component" value="Unassembled WGS sequence"/>
</dbReference>
<dbReference type="InterPro" id="IPR029058">
    <property type="entry name" value="AB_hydrolase_fold"/>
</dbReference>
<evidence type="ECO:0000256" key="1">
    <source>
        <dbReference type="ARBA" id="ARBA00022801"/>
    </source>
</evidence>
<dbReference type="PANTHER" id="PTHR48081">
    <property type="entry name" value="AB HYDROLASE SUPERFAMILY PROTEIN C4A8.06C"/>
    <property type="match status" value="1"/>
</dbReference>
<evidence type="ECO:0000259" key="2">
    <source>
        <dbReference type="Pfam" id="PF20434"/>
    </source>
</evidence>
<keyword evidence="4" id="KW-1185">Reference proteome</keyword>
<dbReference type="Gene3D" id="3.40.50.1820">
    <property type="entry name" value="alpha/beta hydrolase"/>
    <property type="match status" value="1"/>
</dbReference>
<evidence type="ECO:0000313" key="4">
    <source>
        <dbReference type="Proteomes" id="UP000278222"/>
    </source>
</evidence>
<dbReference type="EMBL" id="RJKX01000014">
    <property type="protein sequence ID" value="ROP91067.1"/>
    <property type="molecule type" value="Genomic_DNA"/>
</dbReference>
<protein>
    <submittedName>
        <fullName evidence="3">Acetyl esterase/lipase</fullName>
    </submittedName>
</protein>
<accession>A0A3N1LHR1</accession>
<dbReference type="InterPro" id="IPR050300">
    <property type="entry name" value="GDXG_lipolytic_enzyme"/>
</dbReference>
<dbReference type="SUPFAM" id="SSF53474">
    <property type="entry name" value="alpha/beta-Hydrolases"/>
    <property type="match status" value="1"/>
</dbReference>
<dbReference type="AlphaFoldDB" id="A0A3N1LHR1"/>
<evidence type="ECO:0000313" key="3">
    <source>
        <dbReference type="EMBL" id="ROP91067.1"/>
    </source>
</evidence>
<dbReference type="InterPro" id="IPR049492">
    <property type="entry name" value="BD-FAE-like_dom"/>
</dbReference>
<reference evidence="3 4" key="1">
    <citation type="submission" date="2018-11" db="EMBL/GenBank/DDBJ databases">
        <title>Genomic Encyclopedia of Type Strains, Phase IV (KMG-IV): sequencing the most valuable type-strain genomes for metagenomic binning, comparative biology and taxonomic classification.</title>
        <authorList>
            <person name="Goeker M."/>
        </authorList>
    </citation>
    <scope>NUCLEOTIDE SEQUENCE [LARGE SCALE GENOMIC DNA]</scope>
    <source>
        <strain evidence="3 4">DSM 5900</strain>
    </source>
</reference>
<dbReference type="Pfam" id="PF20434">
    <property type="entry name" value="BD-FAE"/>
    <property type="match status" value="1"/>
</dbReference>
<sequence>MIAMASILSLPILSLLARPVLAALALVGCAPIDLLNAVVVTTPEERRVGLVYGDDPRQKLDVYLPPATARPAPVIVFVYGGSWTGGAREQYRFVGQELAARGYVAVLPDYRLHPKARWPAFVEDTAAAVAWTLREAGGLGGDPGRVFLMGHSAGAYNVAMVAAEAKWLAAHGVDRKAIAGLIGLAGPYDFLPLDTEATKAVFAQVSPLEATQPALVADAGTPPTLLLHGTADDTVYPRNSRRLAERLTAMGVPVEVKLYPGVTHAGIVLSLSPLSRNDPPVPDDLARFVAAARPAAQSASAVRLSAR</sequence>
<proteinExistence type="predicted"/>
<dbReference type="GO" id="GO:0016787">
    <property type="term" value="F:hydrolase activity"/>
    <property type="evidence" value="ECO:0007669"/>
    <property type="project" value="UniProtKB-KW"/>
</dbReference>
<dbReference type="OrthoDB" id="9771666at2"/>
<comment type="caution">
    <text evidence="3">The sequence shown here is derived from an EMBL/GenBank/DDBJ whole genome shotgun (WGS) entry which is preliminary data.</text>
</comment>
<feature type="domain" description="BD-FAE-like" evidence="2">
    <location>
        <begin position="60"/>
        <end position="247"/>
    </location>
</feature>
<keyword evidence="1" id="KW-0378">Hydrolase</keyword>